<evidence type="ECO:0000313" key="4">
    <source>
        <dbReference type="Proteomes" id="UP001600888"/>
    </source>
</evidence>
<organism evidence="3 4">
    <name type="scientific">Diaporthe vaccinii</name>
    <dbReference type="NCBI Taxonomy" id="105482"/>
    <lineage>
        <taxon>Eukaryota</taxon>
        <taxon>Fungi</taxon>
        <taxon>Dikarya</taxon>
        <taxon>Ascomycota</taxon>
        <taxon>Pezizomycotina</taxon>
        <taxon>Sordariomycetes</taxon>
        <taxon>Sordariomycetidae</taxon>
        <taxon>Diaporthales</taxon>
        <taxon>Diaporthaceae</taxon>
        <taxon>Diaporthe</taxon>
        <taxon>Diaporthe eres species complex</taxon>
    </lineage>
</organism>
<feature type="region of interest" description="Disordered" evidence="1">
    <location>
        <begin position="443"/>
        <end position="481"/>
    </location>
</feature>
<keyword evidence="2" id="KW-1133">Transmembrane helix</keyword>
<gene>
    <name evidence="3" type="ORF">FJTKL_02454</name>
</gene>
<feature type="compositionally biased region" description="Polar residues" evidence="1">
    <location>
        <begin position="443"/>
        <end position="465"/>
    </location>
</feature>
<feature type="region of interest" description="Disordered" evidence="1">
    <location>
        <begin position="75"/>
        <end position="113"/>
    </location>
</feature>
<evidence type="ECO:0008006" key="5">
    <source>
        <dbReference type="Google" id="ProtNLM"/>
    </source>
</evidence>
<evidence type="ECO:0000256" key="2">
    <source>
        <dbReference type="SAM" id="Phobius"/>
    </source>
</evidence>
<keyword evidence="2" id="KW-0812">Transmembrane</keyword>
<evidence type="ECO:0000313" key="3">
    <source>
        <dbReference type="EMBL" id="KAL2275109.1"/>
    </source>
</evidence>
<feature type="region of interest" description="Disordered" evidence="1">
    <location>
        <begin position="388"/>
        <end position="421"/>
    </location>
</feature>
<feature type="transmembrane region" description="Helical" evidence="2">
    <location>
        <begin position="240"/>
        <end position="261"/>
    </location>
</feature>
<dbReference type="EMBL" id="JBAWTH010000141">
    <property type="protein sequence ID" value="KAL2275109.1"/>
    <property type="molecule type" value="Genomic_DNA"/>
</dbReference>
<feature type="compositionally biased region" description="Low complexity" evidence="1">
    <location>
        <begin position="407"/>
        <end position="421"/>
    </location>
</feature>
<proteinExistence type="predicted"/>
<reference evidence="3 4" key="1">
    <citation type="submission" date="2024-03" db="EMBL/GenBank/DDBJ databases">
        <title>A high-quality draft genome sequence of Diaporthe vaccinii, a causative agent of upright dieback and viscid rot disease in cranberry plants.</title>
        <authorList>
            <person name="Sarrasin M."/>
            <person name="Lang B.F."/>
            <person name="Burger G."/>
        </authorList>
    </citation>
    <scope>NUCLEOTIDE SEQUENCE [LARGE SCALE GENOMIC DNA]</scope>
    <source>
        <strain evidence="3 4">IS7</strain>
    </source>
</reference>
<name>A0ABR4DY75_9PEZI</name>
<evidence type="ECO:0000256" key="1">
    <source>
        <dbReference type="SAM" id="MobiDB-lite"/>
    </source>
</evidence>
<feature type="region of interest" description="Disordered" evidence="1">
    <location>
        <begin position="310"/>
        <end position="333"/>
    </location>
</feature>
<feature type="compositionally biased region" description="Polar residues" evidence="1">
    <location>
        <begin position="75"/>
        <end position="88"/>
    </location>
</feature>
<dbReference type="Proteomes" id="UP001600888">
    <property type="component" value="Unassembled WGS sequence"/>
</dbReference>
<comment type="caution">
    <text evidence="3">The sequence shown here is derived from an EMBL/GenBank/DDBJ whole genome shotgun (WGS) entry which is preliminary data.</text>
</comment>
<protein>
    <recommendedName>
        <fullName evidence="5">Transmembrane protein</fullName>
    </recommendedName>
</protein>
<keyword evidence="2" id="KW-0472">Membrane</keyword>
<sequence>MVCLIFSIGSDHKPRSTCCSPPGLFHSSYLGTFDRLLPHHNAWGRTMLFPCVFYAFTTCLRVALCVTNTPSASSEIFRGRTSQPNTITAGRGGGGQRRTGNQSTLYDSQRENSRPFRDVLPVQAALLPTAFSNGLSSSPKVASLLPSGTLAAIATPTPVVHTLDLAEDGAAASKVTETPFSRTQLRRGVPGNATATSRPPTTIRETTTVYIEPDNCTGTPNPTSTMARHSFPISDAGQKGGIAGGTVGAVLIVAVLTLFCYRRARRRMRNRKGFLSLSDSSSTSDAAERGMVAHGGLFGSENKTASAAESFTTDEPQMPDPAAVTAAPGDRTSEQVPICFRPSRRLVSRYPSLPVTPRASIRLSDYLNPVIRDTVLLPRPLRRAGRMASLARSRSWQAGPRKQQPPSAGTGSRSRSTTVTSSSAYSSDVTFDFAEYVTIGTRTSRGTTQRASGTTDASGLRSTLANFPRPPPYTFSRGDGQGLGTSWRESFVFSTPEDEVLLAFPRLARQIEDELD</sequence>
<keyword evidence="4" id="KW-1185">Reference proteome</keyword>
<accession>A0ABR4DY75</accession>